<accession>A0A0C2WSR1</accession>
<dbReference type="Proteomes" id="UP000054097">
    <property type="component" value="Unassembled WGS sequence"/>
</dbReference>
<dbReference type="SUPFAM" id="SSF53098">
    <property type="entry name" value="Ribonuclease H-like"/>
    <property type="match status" value="1"/>
</dbReference>
<dbReference type="EC" id="3.1.26.4" evidence="3"/>
<keyword evidence="7" id="KW-0378">Hydrolase</keyword>
<keyword evidence="5" id="KW-0479">Metal-binding</keyword>
<sequence length="113" mass="12581">GSANNNGWENSTAGIGIWHAPNSDRNYALRLPGDGQSNQRAELAAILLALQTNSKDDILIYSDSQTNLDGICKRIKTWEDLGWHNVKNTDLLMEILALLRTRPGTCEFQWVKG</sequence>
<dbReference type="PROSITE" id="PS50879">
    <property type="entry name" value="RNASE_H_1"/>
    <property type="match status" value="1"/>
</dbReference>
<feature type="non-terminal residue" evidence="9">
    <location>
        <position position="113"/>
    </location>
</feature>
<dbReference type="GO" id="GO:0004523">
    <property type="term" value="F:RNA-DNA hybrid ribonuclease activity"/>
    <property type="evidence" value="ECO:0007669"/>
    <property type="project" value="UniProtKB-EC"/>
</dbReference>
<proteinExistence type="inferred from homology"/>
<reference evidence="10" key="2">
    <citation type="submission" date="2015-01" db="EMBL/GenBank/DDBJ databases">
        <title>Evolutionary Origins and Diversification of the Mycorrhizal Mutualists.</title>
        <authorList>
            <consortium name="DOE Joint Genome Institute"/>
            <consortium name="Mycorrhizal Genomics Consortium"/>
            <person name="Kohler A."/>
            <person name="Kuo A."/>
            <person name="Nagy L.G."/>
            <person name="Floudas D."/>
            <person name="Copeland A."/>
            <person name="Barry K.W."/>
            <person name="Cichocki N."/>
            <person name="Veneault-Fourrey C."/>
            <person name="LaButti K."/>
            <person name="Lindquist E.A."/>
            <person name="Lipzen A."/>
            <person name="Lundell T."/>
            <person name="Morin E."/>
            <person name="Murat C."/>
            <person name="Riley R."/>
            <person name="Ohm R."/>
            <person name="Sun H."/>
            <person name="Tunlid A."/>
            <person name="Henrissat B."/>
            <person name="Grigoriev I.V."/>
            <person name="Hibbett D.S."/>
            <person name="Martin F."/>
        </authorList>
    </citation>
    <scope>NUCLEOTIDE SEQUENCE [LARGE SCALE GENOMIC DNA]</scope>
    <source>
        <strain evidence="10">MAFF 305830</strain>
    </source>
</reference>
<dbReference type="AlphaFoldDB" id="A0A0C2WSR1"/>
<organism evidence="9 10">
    <name type="scientific">Serendipita vermifera MAFF 305830</name>
    <dbReference type="NCBI Taxonomy" id="933852"/>
    <lineage>
        <taxon>Eukaryota</taxon>
        <taxon>Fungi</taxon>
        <taxon>Dikarya</taxon>
        <taxon>Basidiomycota</taxon>
        <taxon>Agaricomycotina</taxon>
        <taxon>Agaricomycetes</taxon>
        <taxon>Sebacinales</taxon>
        <taxon>Serendipitaceae</taxon>
        <taxon>Serendipita</taxon>
    </lineage>
</organism>
<dbReference type="Gene3D" id="3.30.420.10">
    <property type="entry name" value="Ribonuclease H-like superfamily/Ribonuclease H"/>
    <property type="match status" value="1"/>
</dbReference>
<dbReference type="GO" id="GO:0043137">
    <property type="term" value="P:DNA replication, removal of RNA primer"/>
    <property type="evidence" value="ECO:0007669"/>
    <property type="project" value="TreeGrafter"/>
</dbReference>
<comment type="catalytic activity">
    <reaction evidence="1">
        <text>Endonucleolytic cleavage to 5'-phosphomonoester.</text>
        <dbReference type="EC" id="3.1.26.4"/>
    </reaction>
</comment>
<evidence type="ECO:0000256" key="3">
    <source>
        <dbReference type="ARBA" id="ARBA00012180"/>
    </source>
</evidence>
<dbReference type="HOGENOM" id="CLU_171503_0_0_1"/>
<evidence type="ECO:0000256" key="6">
    <source>
        <dbReference type="ARBA" id="ARBA00022759"/>
    </source>
</evidence>
<dbReference type="OrthoDB" id="2752518at2759"/>
<evidence type="ECO:0000313" key="9">
    <source>
        <dbReference type="EMBL" id="KIM20577.1"/>
    </source>
</evidence>
<name>A0A0C2WSR1_SERVB</name>
<keyword evidence="6" id="KW-0255">Endonuclease</keyword>
<evidence type="ECO:0000256" key="2">
    <source>
        <dbReference type="ARBA" id="ARBA00005300"/>
    </source>
</evidence>
<evidence type="ECO:0000256" key="4">
    <source>
        <dbReference type="ARBA" id="ARBA00022722"/>
    </source>
</evidence>
<keyword evidence="10" id="KW-1185">Reference proteome</keyword>
<dbReference type="InterPro" id="IPR050092">
    <property type="entry name" value="RNase_H"/>
</dbReference>
<feature type="domain" description="RNase H type-1" evidence="8">
    <location>
        <begin position="1"/>
        <end position="113"/>
    </location>
</feature>
<dbReference type="InterPro" id="IPR036397">
    <property type="entry name" value="RNaseH_sf"/>
</dbReference>
<protein>
    <recommendedName>
        <fullName evidence="3">ribonuclease H</fullName>
        <ecNumber evidence="3">3.1.26.4</ecNumber>
    </recommendedName>
</protein>
<dbReference type="PANTHER" id="PTHR10642:SF26">
    <property type="entry name" value="RIBONUCLEASE H1"/>
    <property type="match status" value="1"/>
</dbReference>
<keyword evidence="4" id="KW-0540">Nuclease</keyword>
<evidence type="ECO:0000256" key="7">
    <source>
        <dbReference type="ARBA" id="ARBA00022801"/>
    </source>
</evidence>
<comment type="similarity">
    <text evidence="2">Belongs to the RNase H family.</text>
</comment>
<dbReference type="Pfam" id="PF00075">
    <property type="entry name" value="RNase_H"/>
    <property type="match status" value="1"/>
</dbReference>
<dbReference type="EMBL" id="KN824421">
    <property type="protein sequence ID" value="KIM20577.1"/>
    <property type="molecule type" value="Genomic_DNA"/>
</dbReference>
<gene>
    <name evidence="9" type="ORF">M408DRAFT_31572</name>
</gene>
<dbReference type="InterPro" id="IPR002156">
    <property type="entry name" value="RNaseH_domain"/>
</dbReference>
<evidence type="ECO:0000256" key="5">
    <source>
        <dbReference type="ARBA" id="ARBA00022723"/>
    </source>
</evidence>
<dbReference type="PANTHER" id="PTHR10642">
    <property type="entry name" value="RIBONUCLEASE H1"/>
    <property type="match status" value="1"/>
</dbReference>
<feature type="non-terminal residue" evidence="9">
    <location>
        <position position="1"/>
    </location>
</feature>
<evidence type="ECO:0000256" key="1">
    <source>
        <dbReference type="ARBA" id="ARBA00000077"/>
    </source>
</evidence>
<reference evidence="9 10" key="1">
    <citation type="submission" date="2014-04" db="EMBL/GenBank/DDBJ databases">
        <authorList>
            <consortium name="DOE Joint Genome Institute"/>
            <person name="Kuo A."/>
            <person name="Zuccaro A."/>
            <person name="Kohler A."/>
            <person name="Nagy L.G."/>
            <person name="Floudas D."/>
            <person name="Copeland A."/>
            <person name="Barry K.W."/>
            <person name="Cichocki N."/>
            <person name="Veneault-Fourrey C."/>
            <person name="LaButti K."/>
            <person name="Lindquist E.A."/>
            <person name="Lipzen A."/>
            <person name="Lundell T."/>
            <person name="Morin E."/>
            <person name="Murat C."/>
            <person name="Sun H."/>
            <person name="Tunlid A."/>
            <person name="Henrissat B."/>
            <person name="Grigoriev I.V."/>
            <person name="Hibbett D.S."/>
            <person name="Martin F."/>
            <person name="Nordberg H.P."/>
            <person name="Cantor M.N."/>
            <person name="Hua S.X."/>
        </authorList>
    </citation>
    <scope>NUCLEOTIDE SEQUENCE [LARGE SCALE GENOMIC DNA]</scope>
    <source>
        <strain evidence="9 10">MAFF 305830</strain>
    </source>
</reference>
<evidence type="ECO:0000313" key="10">
    <source>
        <dbReference type="Proteomes" id="UP000054097"/>
    </source>
</evidence>
<dbReference type="GO" id="GO:0046872">
    <property type="term" value="F:metal ion binding"/>
    <property type="evidence" value="ECO:0007669"/>
    <property type="project" value="UniProtKB-KW"/>
</dbReference>
<dbReference type="STRING" id="933852.A0A0C2WSR1"/>
<dbReference type="GO" id="GO:0003676">
    <property type="term" value="F:nucleic acid binding"/>
    <property type="evidence" value="ECO:0007669"/>
    <property type="project" value="InterPro"/>
</dbReference>
<dbReference type="InterPro" id="IPR012337">
    <property type="entry name" value="RNaseH-like_sf"/>
</dbReference>
<evidence type="ECO:0000259" key="8">
    <source>
        <dbReference type="PROSITE" id="PS50879"/>
    </source>
</evidence>